<dbReference type="AlphaFoldDB" id="A0A8S4RXU6"/>
<accession>A0A8S4RXU6</accession>
<dbReference type="EMBL" id="CAKXAJ010025624">
    <property type="protein sequence ID" value="CAH2242106.1"/>
    <property type="molecule type" value="Genomic_DNA"/>
</dbReference>
<sequence length="124" mass="14355">MEILRKTIIVTDIAQRVAKLKWQWAGYIAWRIDGRLCPKVLKWRPRTGKRSVGSGGRRTLRVASVHRPNERWTDATRSEPLDPSEITPCYLELPIKDLYPVYTCKVSTVGCAFTKHIYLQETIK</sequence>
<comment type="caution">
    <text evidence="1">The sequence shown here is derived from an EMBL/GenBank/DDBJ whole genome shotgun (WGS) entry which is preliminary data.</text>
</comment>
<proteinExistence type="predicted"/>
<dbReference type="Proteomes" id="UP000838756">
    <property type="component" value="Unassembled WGS sequence"/>
</dbReference>
<reference evidence="1" key="1">
    <citation type="submission" date="2022-03" db="EMBL/GenBank/DDBJ databases">
        <authorList>
            <person name="Lindestad O."/>
        </authorList>
    </citation>
    <scope>NUCLEOTIDE SEQUENCE</scope>
</reference>
<gene>
    <name evidence="1" type="primary">jg2145</name>
    <name evidence="1" type="ORF">PAEG_LOCUS18463</name>
</gene>
<dbReference type="OrthoDB" id="407509at2759"/>
<evidence type="ECO:0000313" key="1">
    <source>
        <dbReference type="EMBL" id="CAH2242106.1"/>
    </source>
</evidence>
<organism evidence="1 2">
    <name type="scientific">Pararge aegeria aegeria</name>
    <dbReference type="NCBI Taxonomy" id="348720"/>
    <lineage>
        <taxon>Eukaryota</taxon>
        <taxon>Metazoa</taxon>
        <taxon>Ecdysozoa</taxon>
        <taxon>Arthropoda</taxon>
        <taxon>Hexapoda</taxon>
        <taxon>Insecta</taxon>
        <taxon>Pterygota</taxon>
        <taxon>Neoptera</taxon>
        <taxon>Endopterygota</taxon>
        <taxon>Lepidoptera</taxon>
        <taxon>Glossata</taxon>
        <taxon>Ditrysia</taxon>
        <taxon>Papilionoidea</taxon>
        <taxon>Nymphalidae</taxon>
        <taxon>Satyrinae</taxon>
        <taxon>Satyrini</taxon>
        <taxon>Parargina</taxon>
        <taxon>Pararge</taxon>
    </lineage>
</organism>
<protein>
    <submittedName>
        <fullName evidence="1">Jg2145 protein</fullName>
    </submittedName>
</protein>
<name>A0A8S4RXU6_9NEOP</name>
<evidence type="ECO:0000313" key="2">
    <source>
        <dbReference type="Proteomes" id="UP000838756"/>
    </source>
</evidence>
<keyword evidence="2" id="KW-1185">Reference proteome</keyword>